<evidence type="ECO:0000256" key="2">
    <source>
        <dbReference type="ARBA" id="ARBA00004819"/>
    </source>
</evidence>
<comment type="subunit">
    <text evidence="7">Homodimer.</text>
</comment>
<dbReference type="NCBIfam" id="NF000818">
    <property type="entry name" value="PRK00062.1"/>
    <property type="match status" value="1"/>
</dbReference>
<evidence type="ECO:0000256" key="6">
    <source>
        <dbReference type="ARBA" id="ARBA00023244"/>
    </source>
</evidence>
<evidence type="ECO:0000256" key="4">
    <source>
        <dbReference type="ARBA" id="ARBA00022898"/>
    </source>
</evidence>
<evidence type="ECO:0000256" key="1">
    <source>
        <dbReference type="ARBA" id="ARBA00001933"/>
    </source>
</evidence>
<name>A0ABU9B1M5_9BACT</name>
<accession>A0ABU9B1M5</accession>
<dbReference type="NCBIfam" id="TIGR00713">
    <property type="entry name" value="hemL"/>
    <property type="match status" value="1"/>
</dbReference>
<gene>
    <name evidence="7 8" type="primary">hemL</name>
    <name evidence="8" type="ORF">WKV53_25710</name>
</gene>
<dbReference type="Proteomes" id="UP001371305">
    <property type="component" value="Unassembled WGS sequence"/>
</dbReference>
<dbReference type="InterPro" id="IPR015424">
    <property type="entry name" value="PyrdxlP-dep_Trfase"/>
</dbReference>
<dbReference type="Gene3D" id="3.40.640.10">
    <property type="entry name" value="Type I PLP-dependent aspartate aminotransferase-like (Major domain)"/>
    <property type="match status" value="1"/>
</dbReference>
<dbReference type="InterPro" id="IPR015421">
    <property type="entry name" value="PyrdxlP-dep_Trfase_major"/>
</dbReference>
<reference evidence="8 9" key="1">
    <citation type="submission" date="2024-04" db="EMBL/GenBank/DDBJ databases">
        <title>Luteolibacter sp. isolated from soil.</title>
        <authorList>
            <person name="An J."/>
        </authorList>
    </citation>
    <scope>NUCLEOTIDE SEQUENCE [LARGE SCALE GENOMIC DNA]</scope>
    <source>
        <strain evidence="8 9">Y139</strain>
    </source>
</reference>
<dbReference type="PANTHER" id="PTHR43713:SF3">
    <property type="entry name" value="GLUTAMATE-1-SEMIALDEHYDE 2,1-AMINOMUTASE 1, CHLOROPLASTIC-RELATED"/>
    <property type="match status" value="1"/>
</dbReference>
<dbReference type="Gene3D" id="3.90.1150.10">
    <property type="entry name" value="Aspartate Aminotransferase, domain 1"/>
    <property type="match status" value="1"/>
</dbReference>
<evidence type="ECO:0000256" key="7">
    <source>
        <dbReference type="HAMAP-Rule" id="MF_00375"/>
    </source>
</evidence>
<dbReference type="EC" id="5.4.3.8" evidence="7"/>
<evidence type="ECO:0000256" key="3">
    <source>
        <dbReference type="ARBA" id="ARBA00008981"/>
    </source>
</evidence>
<feature type="modified residue" description="N6-(pyridoxal phosphate)lysine" evidence="7">
    <location>
        <position position="267"/>
    </location>
</feature>
<dbReference type="PANTHER" id="PTHR43713">
    <property type="entry name" value="GLUTAMATE-1-SEMIALDEHYDE 2,1-AMINOMUTASE"/>
    <property type="match status" value="1"/>
</dbReference>
<dbReference type="GO" id="GO:0042286">
    <property type="term" value="F:glutamate-1-semialdehyde 2,1-aminomutase activity"/>
    <property type="evidence" value="ECO:0007669"/>
    <property type="project" value="UniProtKB-EC"/>
</dbReference>
<organism evidence="8 9">
    <name type="scientific">Luteolibacter soli</name>
    <dbReference type="NCBI Taxonomy" id="3135280"/>
    <lineage>
        <taxon>Bacteria</taxon>
        <taxon>Pseudomonadati</taxon>
        <taxon>Verrucomicrobiota</taxon>
        <taxon>Verrucomicrobiia</taxon>
        <taxon>Verrucomicrobiales</taxon>
        <taxon>Verrucomicrobiaceae</taxon>
        <taxon>Luteolibacter</taxon>
    </lineage>
</organism>
<dbReference type="SUPFAM" id="SSF53383">
    <property type="entry name" value="PLP-dependent transferases"/>
    <property type="match status" value="1"/>
</dbReference>
<dbReference type="HAMAP" id="MF_00375">
    <property type="entry name" value="HemL_aminotrans_3"/>
    <property type="match status" value="1"/>
</dbReference>
<comment type="similarity">
    <text evidence="3 7">Belongs to the class-III pyridoxal-phosphate-dependent aminotransferase family. HemL subfamily.</text>
</comment>
<dbReference type="InterPro" id="IPR004639">
    <property type="entry name" value="4pyrrol_synth_GluAld_NH2Trfase"/>
</dbReference>
<comment type="subcellular location">
    <subcellularLocation>
        <location evidence="7">Cytoplasm</location>
    </subcellularLocation>
</comment>
<comment type="catalytic activity">
    <reaction evidence="7">
        <text>(S)-4-amino-5-oxopentanoate = 5-aminolevulinate</text>
        <dbReference type="Rhea" id="RHEA:14265"/>
        <dbReference type="ChEBI" id="CHEBI:57501"/>
        <dbReference type="ChEBI" id="CHEBI:356416"/>
        <dbReference type="EC" id="5.4.3.8"/>
    </reaction>
</comment>
<keyword evidence="6 7" id="KW-0627">Porphyrin biosynthesis</keyword>
<dbReference type="InterPro" id="IPR005814">
    <property type="entry name" value="Aminotrans_3"/>
</dbReference>
<dbReference type="InterPro" id="IPR049704">
    <property type="entry name" value="Aminotrans_3_PPA_site"/>
</dbReference>
<keyword evidence="9" id="KW-1185">Reference proteome</keyword>
<dbReference type="InterPro" id="IPR015422">
    <property type="entry name" value="PyrdxlP-dep_Trfase_small"/>
</dbReference>
<evidence type="ECO:0000256" key="5">
    <source>
        <dbReference type="ARBA" id="ARBA00023235"/>
    </source>
</evidence>
<protein>
    <recommendedName>
        <fullName evidence="7">Glutamate-1-semialdehyde 2,1-aminomutase</fullName>
        <shortName evidence="7">GSA</shortName>
        <ecNumber evidence="7">5.4.3.8</ecNumber>
    </recommendedName>
    <alternativeName>
        <fullName evidence="7">Glutamate-1-semialdehyde aminotransferase</fullName>
        <shortName evidence="7">GSA-AT</shortName>
    </alternativeName>
</protein>
<dbReference type="EMBL" id="JBBUKT010000014">
    <property type="protein sequence ID" value="MEK7953939.1"/>
    <property type="molecule type" value="Genomic_DNA"/>
</dbReference>
<dbReference type="CDD" id="cd00610">
    <property type="entry name" value="OAT_like"/>
    <property type="match status" value="1"/>
</dbReference>
<sequence length="433" mass="46412">MTGPLSQKLFAAAKEKTPGGVNSPVRAFRNVGGEPFFVRRAKGSRIEDVDGKTYIDYIGSWGPNILGHAPTVVTNTIHEVAKDGISFGIPNPFEVEMARTICEWVPSVQKVRMCSSGTEATMSAIRLARGFTKRDYIVKFDGCYHGHSDSLLVAAGSGALTHGEPDSAGVPKAFAEKTIVLPYNDVEALEKVFAEQGEQIAAIIVESYPANAGLVFPKPGYLDLLSSITKKHGALLIFDEVMTGFRLGKAGVQGIENLTPDLSCFGKVIGGGLPVGAFGGRADVMDMLAPIGPVYQAGTLSGNPLAMAAGLAQLKHLAGTGGEGAPNGFTRLEQLGAHFEAGLRSMLDAKGMPYRFNRTGSMFCLFFTDREIVNVNDVMKQDLELFKKFFWGCLDKGIYIAPSPYETGFLSLAHTEADLDDTLTVFDEVLKAI</sequence>
<evidence type="ECO:0000313" key="9">
    <source>
        <dbReference type="Proteomes" id="UP001371305"/>
    </source>
</evidence>
<evidence type="ECO:0000313" key="8">
    <source>
        <dbReference type="EMBL" id="MEK7953939.1"/>
    </source>
</evidence>
<comment type="pathway">
    <text evidence="2">Porphyrin-containing compound metabolism; protoporphyrin-IX biosynthesis; 5-aminolevulinate from L-glutamyl-tRNA(Glu): step 2/2.</text>
</comment>
<dbReference type="PROSITE" id="PS00600">
    <property type="entry name" value="AA_TRANSFER_CLASS_3"/>
    <property type="match status" value="1"/>
</dbReference>
<comment type="caution">
    <text evidence="8">The sequence shown here is derived from an EMBL/GenBank/DDBJ whole genome shotgun (WGS) entry which is preliminary data.</text>
</comment>
<keyword evidence="4 7" id="KW-0663">Pyridoxal phosphate</keyword>
<dbReference type="Pfam" id="PF00202">
    <property type="entry name" value="Aminotran_3"/>
    <property type="match status" value="1"/>
</dbReference>
<keyword evidence="5 7" id="KW-0413">Isomerase</keyword>
<keyword evidence="7" id="KW-0963">Cytoplasm</keyword>
<proteinExistence type="inferred from homology"/>
<comment type="cofactor">
    <cofactor evidence="1 7">
        <name>pyridoxal 5'-phosphate</name>
        <dbReference type="ChEBI" id="CHEBI:597326"/>
    </cofactor>
</comment>